<dbReference type="Proteomes" id="UP001497680">
    <property type="component" value="Unassembled WGS sequence"/>
</dbReference>
<comment type="caution">
    <text evidence="1">The sequence shown here is derived from an EMBL/GenBank/DDBJ whole genome shotgun (WGS) entry which is preliminary data.</text>
</comment>
<dbReference type="EMBL" id="MU394341">
    <property type="protein sequence ID" value="KAI6084184.1"/>
    <property type="molecule type" value="Genomic_DNA"/>
</dbReference>
<accession>A0ACC0CUS1</accession>
<name>A0ACC0CUS1_9PEZI</name>
<evidence type="ECO:0000313" key="1">
    <source>
        <dbReference type="EMBL" id="KAI6084184.1"/>
    </source>
</evidence>
<evidence type="ECO:0000313" key="2">
    <source>
        <dbReference type="Proteomes" id="UP001497680"/>
    </source>
</evidence>
<gene>
    <name evidence="1" type="ORF">F4821DRAFT_262228</name>
</gene>
<reference evidence="1 2" key="1">
    <citation type="journal article" date="2022" name="New Phytol.">
        <title>Ecological generalism drives hyperdiversity of secondary metabolite gene clusters in xylarialean endophytes.</title>
        <authorList>
            <person name="Franco M.E.E."/>
            <person name="Wisecaver J.H."/>
            <person name="Arnold A.E."/>
            <person name="Ju Y.M."/>
            <person name="Slot J.C."/>
            <person name="Ahrendt S."/>
            <person name="Moore L.P."/>
            <person name="Eastman K.E."/>
            <person name="Scott K."/>
            <person name="Konkel Z."/>
            <person name="Mondo S.J."/>
            <person name="Kuo A."/>
            <person name="Hayes R.D."/>
            <person name="Haridas S."/>
            <person name="Andreopoulos B."/>
            <person name="Riley R."/>
            <person name="LaButti K."/>
            <person name="Pangilinan J."/>
            <person name="Lipzen A."/>
            <person name="Amirebrahimi M."/>
            <person name="Yan J."/>
            <person name="Adam C."/>
            <person name="Keymanesh K."/>
            <person name="Ng V."/>
            <person name="Louie K."/>
            <person name="Northen T."/>
            <person name="Drula E."/>
            <person name="Henrissat B."/>
            <person name="Hsieh H.M."/>
            <person name="Youens-Clark K."/>
            <person name="Lutzoni F."/>
            <person name="Miadlikowska J."/>
            <person name="Eastwood D.C."/>
            <person name="Hamelin R.C."/>
            <person name="Grigoriev I.V."/>
            <person name="U'Ren J.M."/>
        </authorList>
    </citation>
    <scope>NUCLEOTIDE SEQUENCE [LARGE SCALE GENOMIC DNA]</scope>
    <source>
        <strain evidence="1 2">ER1909</strain>
    </source>
</reference>
<proteinExistence type="predicted"/>
<organism evidence="1 2">
    <name type="scientific">Hypoxylon rubiginosum</name>
    <dbReference type="NCBI Taxonomy" id="110542"/>
    <lineage>
        <taxon>Eukaryota</taxon>
        <taxon>Fungi</taxon>
        <taxon>Dikarya</taxon>
        <taxon>Ascomycota</taxon>
        <taxon>Pezizomycotina</taxon>
        <taxon>Sordariomycetes</taxon>
        <taxon>Xylariomycetidae</taxon>
        <taxon>Xylariales</taxon>
        <taxon>Hypoxylaceae</taxon>
        <taxon>Hypoxylon</taxon>
    </lineage>
</organism>
<keyword evidence="2" id="KW-1185">Reference proteome</keyword>
<protein>
    <submittedName>
        <fullName evidence="1">Uncharacterized protein</fullName>
    </submittedName>
</protein>
<sequence length="281" mass="30396">MDSIATSMHPHSEENDVASNMHENDAIGLLHDMMDEPWWEFLDEAIEHVENIHADEATADIATEDTFVNADDVTHYHVNPADGDTDDELAFSDPGTPNSITPRTWADLQTFVLQQMAGVAVPETVFDDDVNEIATNLAAKITAETIAEITATAATNTATEETAPKTTTTAHQVASPEIPTPQTQAATRMVAPRMDAPNVATPTIATPAIANPAIPKKAKTERAKRNAEAGVNHAKVEGYVDHNGMFWCFCGAGPITNNSSLISSHVSRQHRGKYTRAEMEL</sequence>